<organism evidence="1 2">
    <name type="scientific">Alternaria gaisen</name>
    <dbReference type="NCBI Taxonomy" id="167740"/>
    <lineage>
        <taxon>Eukaryota</taxon>
        <taxon>Fungi</taxon>
        <taxon>Dikarya</taxon>
        <taxon>Ascomycota</taxon>
        <taxon>Pezizomycotina</taxon>
        <taxon>Dothideomycetes</taxon>
        <taxon>Pleosporomycetidae</taxon>
        <taxon>Pleosporales</taxon>
        <taxon>Pleosporineae</taxon>
        <taxon>Pleosporaceae</taxon>
        <taxon>Alternaria</taxon>
        <taxon>Alternaria sect. Alternaria</taxon>
    </lineage>
</organism>
<comment type="caution">
    <text evidence="1">The sequence shown here is derived from an EMBL/GenBank/DDBJ whole genome shotgun (WGS) entry which is preliminary data.</text>
</comment>
<sequence>MWPLNETPRSISLLGDHVTRSETRVYEVERNTWVDALREELNTLTLQNAPTLPPARVAPDTALPRTTNSSRIELAAEVSTANRGGRYAAVFGSGPQTRMTGHSVSDDRRFGIYLPSTTASENNLAMHRLAASTLHVLEGRAASLPPTSPMTVAALEQRTCRPRRSPRRYKHPPNHDPPPEYVAFDPYPFFEAKPKPRRRSMIEIIETCCRDGFKATTGKVGKSVVKHIEDVSKIAKDVPTAFKEAQVRLSLKRAKDKIRWLEKHNYLSGQERLLTQELVGRDVGHVEG</sequence>
<evidence type="ECO:0000313" key="1">
    <source>
        <dbReference type="EMBL" id="KAB2111349.1"/>
    </source>
</evidence>
<accession>A0ACB6G3V3</accession>
<gene>
    <name evidence="1" type="ORF">AG0111_0g469</name>
</gene>
<dbReference type="EMBL" id="PDWZ02000001">
    <property type="protein sequence ID" value="KAB2111349.1"/>
    <property type="molecule type" value="Genomic_DNA"/>
</dbReference>
<name>A0ACB6G3V3_9PLEO</name>
<proteinExistence type="predicted"/>
<evidence type="ECO:0000313" key="2">
    <source>
        <dbReference type="Proteomes" id="UP000293547"/>
    </source>
</evidence>
<dbReference type="Proteomes" id="UP000293547">
    <property type="component" value="Unassembled WGS sequence"/>
</dbReference>
<keyword evidence="2" id="KW-1185">Reference proteome</keyword>
<protein>
    <submittedName>
        <fullName evidence="1">Uncharacterized protein</fullName>
    </submittedName>
</protein>
<reference evidence="1 2" key="1">
    <citation type="journal article" date="2019" name="bioRxiv">
        <title>Genomics, evolutionary history and diagnostics of the Alternaria alternata species group including apple and Asian pear pathotypes.</title>
        <authorList>
            <person name="Armitage A.D."/>
            <person name="Cockerton H.M."/>
            <person name="Sreenivasaprasad S."/>
            <person name="Woodhall J.W."/>
            <person name="Lane C.R."/>
            <person name="Harrison R.J."/>
            <person name="Clarkson J.P."/>
        </authorList>
    </citation>
    <scope>NUCLEOTIDE SEQUENCE [LARGE SCALE GENOMIC DNA]</scope>
    <source>
        <strain evidence="1 2">FERA 650</strain>
    </source>
</reference>